<dbReference type="GO" id="GO:0005524">
    <property type="term" value="F:ATP binding"/>
    <property type="evidence" value="ECO:0007669"/>
    <property type="project" value="UniProtKB-KW"/>
</dbReference>
<feature type="compositionally biased region" description="Basic and acidic residues" evidence="2">
    <location>
        <begin position="210"/>
        <end position="219"/>
    </location>
</feature>
<dbReference type="GO" id="GO:0006281">
    <property type="term" value="P:DNA repair"/>
    <property type="evidence" value="ECO:0007669"/>
    <property type="project" value="UniProtKB-KW"/>
</dbReference>
<gene>
    <name evidence="4" type="ORF">FOZ60_001891</name>
</gene>
<dbReference type="InterPro" id="IPR027417">
    <property type="entry name" value="P-loop_NTPase"/>
</dbReference>
<comment type="catalytic activity">
    <reaction evidence="1">
        <text>ATP + H2O = ADP + phosphate + H(+)</text>
        <dbReference type="Rhea" id="RHEA:13065"/>
        <dbReference type="ChEBI" id="CHEBI:15377"/>
        <dbReference type="ChEBI" id="CHEBI:15378"/>
        <dbReference type="ChEBI" id="CHEBI:30616"/>
        <dbReference type="ChEBI" id="CHEBI:43474"/>
        <dbReference type="ChEBI" id="CHEBI:456216"/>
        <dbReference type="EC" id="5.6.2.3"/>
    </reaction>
</comment>
<keyword evidence="1" id="KW-0234">DNA repair</keyword>
<reference evidence="4 5" key="1">
    <citation type="submission" date="2020-04" db="EMBL/GenBank/DDBJ databases">
        <title>Perkinsus olseni comparative genomics.</title>
        <authorList>
            <person name="Bogema D.R."/>
        </authorList>
    </citation>
    <scope>NUCLEOTIDE SEQUENCE [LARGE SCALE GENOMIC DNA]</scope>
    <source>
        <strain evidence="4">00978-12</strain>
    </source>
</reference>
<dbReference type="GO" id="GO:0006310">
    <property type="term" value="P:DNA recombination"/>
    <property type="evidence" value="ECO:0007669"/>
    <property type="project" value="UniProtKB-KW"/>
</dbReference>
<dbReference type="Proteomes" id="UP000541610">
    <property type="component" value="Unassembled WGS sequence"/>
</dbReference>
<dbReference type="Gene3D" id="3.40.50.300">
    <property type="entry name" value="P-loop containing nucleotide triphosphate hydrolases"/>
    <property type="match status" value="1"/>
</dbReference>
<name>A0A7J6PJA1_PEROL</name>
<dbReference type="AlphaFoldDB" id="A0A7J6PJA1"/>
<keyword evidence="1" id="KW-0378">Hydrolase</keyword>
<keyword evidence="1" id="KW-0347">Helicase</keyword>
<comment type="cofactor">
    <cofactor evidence="1">
        <name>Mg(2+)</name>
        <dbReference type="ChEBI" id="CHEBI:18420"/>
    </cofactor>
</comment>
<dbReference type="GO" id="GO:0016787">
    <property type="term" value="F:hydrolase activity"/>
    <property type="evidence" value="ECO:0007669"/>
    <property type="project" value="UniProtKB-KW"/>
</dbReference>
<dbReference type="GO" id="GO:0043139">
    <property type="term" value="F:5'-3' DNA helicase activity"/>
    <property type="evidence" value="ECO:0007669"/>
    <property type="project" value="UniProtKB-EC"/>
</dbReference>
<accession>A0A7J6PJA1</accession>
<keyword evidence="1" id="KW-0067">ATP-binding</keyword>
<organism evidence="4 5">
    <name type="scientific">Perkinsus olseni</name>
    <name type="common">Perkinsus atlanticus</name>
    <dbReference type="NCBI Taxonomy" id="32597"/>
    <lineage>
        <taxon>Eukaryota</taxon>
        <taxon>Sar</taxon>
        <taxon>Alveolata</taxon>
        <taxon>Perkinsozoa</taxon>
        <taxon>Perkinsea</taxon>
        <taxon>Perkinsida</taxon>
        <taxon>Perkinsidae</taxon>
        <taxon>Perkinsus</taxon>
    </lineage>
</organism>
<protein>
    <recommendedName>
        <fullName evidence="1">ATP-dependent DNA helicase</fullName>
        <ecNumber evidence="1">5.6.2.3</ecNumber>
    </recommendedName>
</protein>
<keyword evidence="1" id="KW-0233">DNA recombination</keyword>
<evidence type="ECO:0000256" key="1">
    <source>
        <dbReference type="RuleBase" id="RU363044"/>
    </source>
</evidence>
<keyword evidence="1" id="KW-0227">DNA damage</keyword>
<comment type="caution">
    <text evidence="4">The sequence shown here is derived from an EMBL/GenBank/DDBJ whole genome shotgun (WGS) entry which is preliminary data.</text>
</comment>
<sequence length="279" mass="31069">MDLQQQHALDLIIHDLTTPGGRTECHVLTGIAGAGKTFLLREIVTELRRLGFNVHVLASTAMAANIAQGSTFMSFFGLNFDSEHGKAMDNSFFRCPTTLSSRMLEGLRRTGRMSSLQGNCVVVFDELTTVLDTAFCATDMVMREIRNEGSDKPFGGAGILVAGDGLQLRGAEPERYGRYSKLDVKPIWECSLWSSLRIETYYLDTFNRGEHTSHRDQRPGRRGRRALPYQGDGLDENYLNLLKEMRNWSPTNLSPLSEDSKGVLSKIIDEEGQADAKLS</sequence>
<dbReference type="InterPro" id="IPR010285">
    <property type="entry name" value="DNA_helicase_pif1-like_DEAD"/>
</dbReference>
<dbReference type="GO" id="GO:0000723">
    <property type="term" value="P:telomere maintenance"/>
    <property type="evidence" value="ECO:0007669"/>
    <property type="project" value="InterPro"/>
</dbReference>
<dbReference type="OrthoDB" id="416437at2759"/>
<comment type="similarity">
    <text evidence="1">Belongs to the helicase family.</text>
</comment>
<evidence type="ECO:0000313" key="4">
    <source>
        <dbReference type="EMBL" id="KAF4696215.1"/>
    </source>
</evidence>
<evidence type="ECO:0000313" key="5">
    <source>
        <dbReference type="Proteomes" id="UP000541610"/>
    </source>
</evidence>
<feature type="region of interest" description="Disordered" evidence="2">
    <location>
        <begin position="210"/>
        <end position="229"/>
    </location>
</feature>
<dbReference type="EMBL" id="JABANP010000013">
    <property type="protein sequence ID" value="KAF4696215.1"/>
    <property type="molecule type" value="Genomic_DNA"/>
</dbReference>
<dbReference type="SUPFAM" id="SSF52540">
    <property type="entry name" value="P-loop containing nucleoside triphosphate hydrolases"/>
    <property type="match status" value="1"/>
</dbReference>
<evidence type="ECO:0000256" key="2">
    <source>
        <dbReference type="SAM" id="MobiDB-lite"/>
    </source>
</evidence>
<dbReference type="Pfam" id="PF05970">
    <property type="entry name" value="PIF1"/>
    <property type="match status" value="1"/>
</dbReference>
<proteinExistence type="inferred from homology"/>
<evidence type="ECO:0000259" key="3">
    <source>
        <dbReference type="Pfam" id="PF05970"/>
    </source>
</evidence>
<dbReference type="EC" id="5.6.2.3" evidence="1"/>
<feature type="domain" description="DNA helicase Pif1-like DEAD-box helicase" evidence="3">
    <location>
        <begin position="4"/>
        <end position="195"/>
    </location>
</feature>
<keyword evidence="1" id="KW-0547">Nucleotide-binding</keyword>